<dbReference type="EMBL" id="FNRJ01000001">
    <property type="protein sequence ID" value="SDZ94827.1"/>
    <property type="molecule type" value="Genomic_DNA"/>
</dbReference>
<dbReference type="Proteomes" id="UP000242469">
    <property type="component" value="Unassembled WGS sequence"/>
</dbReference>
<organism evidence="1 2">
    <name type="scientific">Marinobacterium iners DSM 11526</name>
    <dbReference type="NCBI Taxonomy" id="1122198"/>
    <lineage>
        <taxon>Bacteria</taxon>
        <taxon>Pseudomonadati</taxon>
        <taxon>Pseudomonadota</taxon>
        <taxon>Gammaproteobacteria</taxon>
        <taxon>Oceanospirillales</taxon>
        <taxon>Oceanospirillaceae</taxon>
        <taxon>Marinobacterium</taxon>
    </lineage>
</organism>
<evidence type="ECO:0000313" key="2">
    <source>
        <dbReference type="Proteomes" id="UP000242469"/>
    </source>
</evidence>
<dbReference type="RefSeq" id="WP_091821252.1">
    <property type="nucleotide sequence ID" value="NZ_FNRJ01000001.1"/>
</dbReference>
<name>A0A1H3X5Y7_9GAMM</name>
<accession>A0A1H3X5Y7</accession>
<dbReference type="OrthoDB" id="8641910at2"/>
<gene>
    <name evidence="1" type="ORF">SAMN02745729_10152</name>
</gene>
<protein>
    <recommendedName>
        <fullName evidence="3">Phage terminase small subunit</fullName>
    </recommendedName>
</protein>
<dbReference type="AlphaFoldDB" id="A0A1H3X5Y7"/>
<proteinExistence type="predicted"/>
<sequence length="209" mass="23161">MSAKRKPDSAVDWSALERDYRAGIKSDRQLEADYGISRGRIKRRADKEGWVRDLTDQINQEANKQLQQSMAVAHRALDEGATPEQRERQIIEFAAATQVELVQRHRGDLALLRGTSMRIAQHLSDQVASGYIEIPGGEGEAPIKVPIDLEAAAKTLNNVTGSYQRVVQLERQAFGLDEKEDKGNASAEVRTVMQMIMGEPEGLPGESAH</sequence>
<keyword evidence="2" id="KW-1185">Reference proteome</keyword>
<dbReference type="STRING" id="1122198.SAMN02745729_10152"/>
<evidence type="ECO:0008006" key="3">
    <source>
        <dbReference type="Google" id="ProtNLM"/>
    </source>
</evidence>
<reference evidence="2" key="1">
    <citation type="submission" date="2016-10" db="EMBL/GenBank/DDBJ databases">
        <authorList>
            <person name="Varghese N."/>
            <person name="Submissions S."/>
        </authorList>
    </citation>
    <scope>NUCLEOTIDE SEQUENCE [LARGE SCALE GENOMIC DNA]</scope>
    <source>
        <strain evidence="2">DSM 11526</strain>
    </source>
</reference>
<evidence type="ECO:0000313" key="1">
    <source>
        <dbReference type="EMBL" id="SDZ94827.1"/>
    </source>
</evidence>